<accession>A0AAD7MJ83</accession>
<keyword evidence="2" id="KW-0808">Transferase</keyword>
<dbReference type="AlphaFoldDB" id="A0AAD7MJ83"/>
<proteinExistence type="predicted"/>
<evidence type="ECO:0000313" key="2">
    <source>
        <dbReference type="EMBL" id="KAJ7720093.1"/>
    </source>
</evidence>
<reference evidence="2" key="1">
    <citation type="submission" date="2023-03" db="EMBL/GenBank/DDBJ databases">
        <title>Massive genome expansion in bonnet fungi (Mycena s.s.) driven by repeated elements and novel gene families across ecological guilds.</title>
        <authorList>
            <consortium name="Lawrence Berkeley National Laboratory"/>
            <person name="Harder C.B."/>
            <person name="Miyauchi S."/>
            <person name="Viragh M."/>
            <person name="Kuo A."/>
            <person name="Thoen E."/>
            <person name="Andreopoulos B."/>
            <person name="Lu D."/>
            <person name="Skrede I."/>
            <person name="Drula E."/>
            <person name="Henrissat B."/>
            <person name="Morin E."/>
            <person name="Kohler A."/>
            <person name="Barry K."/>
            <person name="LaButti K."/>
            <person name="Morin E."/>
            <person name="Salamov A."/>
            <person name="Lipzen A."/>
            <person name="Mereny Z."/>
            <person name="Hegedus B."/>
            <person name="Baldrian P."/>
            <person name="Stursova M."/>
            <person name="Weitz H."/>
            <person name="Taylor A."/>
            <person name="Grigoriev I.V."/>
            <person name="Nagy L.G."/>
            <person name="Martin F."/>
            <person name="Kauserud H."/>
        </authorList>
    </citation>
    <scope>NUCLEOTIDE SEQUENCE</scope>
    <source>
        <strain evidence="2">CBHHK188m</strain>
    </source>
</reference>
<dbReference type="GO" id="GO:0008168">
    <property type="term" value="F:methyltransferase activity"/>
    <property type="evidence" value="ECO:0007669"/>
    <property type="project" value="UniProtKB-KW"/>
</dbReference>
<dbReference type="InterPro" id="IPR041698">
    <property type="entry name" value="Methyltransf_25"/>
</dbReference>
<feature type="domain" description="Methyltransferase" evidence="1">
    <location>
        <begin position="78"/>
        <end position="160"/>
    </location>
</feature>
<dbReference type="SUPFAM" id="SSF53335">
    <property type="entry name" value="S-adenosyl-L-methionine-dependent methyltransferases"/>
    <property type="match status" value="1"/>
</dbReference>
<comment type="caution">
    <text evidence="2">The sequence shown here is derived from an EMBL/GenBank/DDBJ whole genome shotgun (WGS) entry which is preliminary data.</text>
</comment>
<protein>
    <submittedName>
        <fullName evidence="2">SAM-dependent methyltransferase</fullName>
    </submittedName>
</protein>
<dbReference type="EMBL" id="JARJLG010000284">
    <property type="protein sequence ID" value="KAJ7720093.1"/>
    <property type="molecule type" value="Genomic_DNA"/>
</dbReference>
<evidence type="ECO:0000313" key="3">
    <source>
        <dbReference type="Proteomes" id="UP001215280"/>
    </source>
</evidence>
<sequence>MTFFAGATGDFQIYGGNFTNITGDLVRTIVRTKRAHSSNSPLAEKIVRLSGYGPASVAQAQYRLDLIAHWPIATGARVLELGCGQGITTLALAEAVGPNGHVDAVDPGPLDHGDTISAGPLGPRIEWVQAESLAFLEAHPATTWDAVVIAHSLWYFATPALVGDTLRALGARTKRICIAEWSLESEPGSSALTHVLAVLAQGALQCRKPHSTSNVHTVVSPAAIKALTASAGLVLLREARVMPHAGTARVVRPQFKEEVEAFVEDEREKGMMYAMRDAVEANLARMGGMQHVDTMDGWVAIFEPNLDID</sequence>
<keyword evidence="3" id="KW-1185">Reference proteome</keyword>
<gene>
    <name evidence="2" type="ORF">DFH07DRAFT_907116</name>
</gene>
<keyword evidence="2" id="KW-0489">Methyltransferase</keyword>
<organism evidence="2 3">
    <name type="scientific">Mycena maculata</name>
    <dbReference type="NCBI Taxonomy" id="230809"/>
    <lineage>
        <taxon>Eukaryota</taxon>
        <taxon>Fungi</taxon>
        <taxon>Dikarya</taxon>
        <taxon>Basidiomycota</taxon>
        <taxon>Agaricomycotina</taxon>
        <taxon>Agaricomycetes</taxon>
        <taxon>Agaricomycetidae</taxon>
        <taxon>Agaricales</taxon>
        <taxon>Marasmiineae</taxon>
        <taxon>Mycenaceae</taxon>
        <taxon>Mycena</taxon>
    </lineage>
</organism>
<name>A0AAD7MJ83_9AGAR</name>
<dbReference type="InterPro" id="IPR029063">
    <property type="entry name" value="SAM-dependent_MTases_sf"/>
</dbReference>
<evidence type="ECO:0000259" key="1">
    <source>
        <dbReference type="Pfam" id="PF13649"/>
    </source>
</evidence>
<dbReference type="Pfam" id="PF13649">
    <property type="entry name" value="Methyltransf_25"/>
    <property type="match status" value="1"/>
</dbReference>
<dbReference type="CDD" id="cd02440">
    <property type="entry name" value="AdoMet_MTases"/>
    <property type="match status" value="1"/>
</dbReference>
<dbReference type="Gene3D" id="3.40.50.150">
    <property type="entry name" value="Vaccinia Virus protein VP39"/>
    <property type="match status" value="1"/>
</dbReference>
<dbReference type="GO" id="GO:0032259">
    <property type="term" value="P:methylation"/>
    <property type="evidence" value="ECO:0007669"/>
    <property type="project" value="UniProtKB-KW"/>
</dbReference>
<dbReference type="Proteomes" id="UP001215280">
    <property type="component" value="Unassembled WGS sequence"/>
</dbReference>